<keyword evidence="5" id="KW-0378">Hydrolase</keyword>
<comment type="subcellular location">
    <subcellularLocation>
        <location evidence="1">Cell membrane</location>
        <topology evidence="1">Multi-pass membrane protein</topology>
    </subcellularLocation>
</comment>
<keyword evidence="4 8" id="KW-0812">Transmembrane</keyword>
<dbReference type="EMBL" id="CP002338">
    <property type="protein sequence ID" value="ADQ58193.1"/>
    <property type="molecule type" value="Genomic_DNA"/>
</dbReference>
<evidence type="ECO:0000256" key="6">
    <source>
        <dbReference type="ARBA" id="ARBA00022989"/>
    </source>
</evidence>
<evidence type="ECO:0000256" key="1">
    <source>
        <dbReference type="ARBA" id="ARBA00004651"/>
    </source>
</evidence>
<keyword evidence="2" id="KW-1003">Cell membrane</keyword>
<dbReference type="GO" id="GO:0006508">
    <property type="term" value="P:proteolysis"/>
    <property type="evidence" value="ECO:0007669"/>
    <property type="project" value="UniProtKB-KW"/>
</dbReference>
<dbReference type="NCBIfam" id="TIGR04178">
    <property type="entry name" value="exo_archaeo"/>
    <property type="match status" value="1"/>
</dbReference>
<keyword evidence="6 8" id="KW-1133">Transmembrane helix</keyword>
<evidence type="ECO:0000256" key="4">
    <source>
        <dbReference type="ARBA" id="ARBA00022692"/>
    </source>
</evidence>
<feature type="transmembrane region" description="Helical" evidence="8">
    <location>
        <begin position="6"/>
        <end position="22"/>
    </location>
</feature>
<organism evidence="9 10">
    <name type="scientific">Lactobacillus amylovorus (strain GRL 1112)</name>
    <dbReference type="NCBI Taxonomy" id="695560"/>
    <lineage>
        <taxon>Bacteria</taxon>
        <taxon>Bacillati</taxon>
        <taxon>Bacillota</taxon>
        <taxon>Bacilli</taxon>
        <taxon>Lactobacillales</taxon>
        <taxon>Lactobacillaceae</taxon>
        <taxon>Lactobacillus</taxon>
    </lineage>
</organism>
<accession>E4SK49</accession>
<evidence type="ECO:0000256" key="3">
    <source>
        <dbReference type="ARBA" id="ARBA00022670"/>
    </source>
</evidence>
<dbReference type="NCBIfam" id="TIGR03110">
    <property type="entry name" value="exosort_Gpos"/>
    <property type="match status" value="1"/>
</dbReference>
<feature type="transmembrane region" description="Helical" evidence="8">
    <location>
        <begin position="95"/>
        <end position="118"/>
    </location>
</feature>
<proteinExistence type="predicted"/>
<keyword evidence="7 8" id="KW-0472">Membrane</keyword>
<dbReference type="InterPro" id="IPR017541">
    <property type="entry name" value="Exosort-XrtG"/>
</dbReference>
<dbReference type="InterPro" id="IPR026392">
    <property type="entry name" value="Exo/Archaeosortase_dom"/>
</dbReference>
<feature type="transmembrane region" description="Helical" evidence="8">
    <location>
        <begin position="130"/>
        <end position="152"/>
    </location>
</feature>
<evidence type="ECO:0000256" key="7">
    <source>
        <dbReference type="ARBA" id="ARBA00023136"/>
    </source>
</evidence>
<reference evidence="9 10" key="1">
    <citation type="journal article" date="2011" name="J. Bacteriol.">
        <title>Genome sequence of Lactobacillus amylovorus GRL1112.</title>
        <authorList>
            <person name="Kant R."/>
            <person name="Paulin L."/>
            <person name="Alatalo E."/>
            <person name="de Vos W.M."/>
            <person name="Palva A."/>
        </authorList>
    </citation>
    <scope>NUCLEOTIDE SEQUENCE [LARGE SCALE GENOMIC DNA]</scope>
    <source>
        <strain evidence="9 10">GRL 1112</strain>
    </source>
</reference>
<feature type="transmembrane region" description="Helical" evidence="8">
    <location>
        <begin position="158"/>
        <end position="181"/>
    </location>
</feature>
<evidence type="ECO:0000256" key="5">
    <source>
        <dbReference type="ARBA" id="ARBA00022801"/>
    </source>
</evidence>
<protein>
    <recommendedName>
        <fullName evidence="11">Exosortase family protein XrtG</fullName>
    </recommendedName>
</protein>
<dbReference type="HOGENOM" id="CLU_1364439_0_0_9"/>
<dbReference type="RefSeq" id="WP_013437023.1">
    <property type="nucleotide sequence ID" value="NC_014724.1"/>
</dbReference>
<dbReference type="KEGG" id="lam:LA2_00980"/>
<evidence type="ECO:0000313" key="10">
    <source>
        <dbReference type="Proteomes" id="UP000007033"/>
    </source>
</evidence>
<name>E4SK49_LACAR</name>
<evidence type="ECO:0008006" key="11">
    <source>
        <dbReference type="Google" id="ProtNLM"/>
    </source>
</evidence>
<sequence length="193" mass="22708">MQLITIIVIIATIIWLYILTILKRAEIHGVFYWVGTIGFFLLITYFFHDPIFQLLSYLVSKIIEVIGQLTDLYSIKTNIHLIYVRSKLDLILLNINYECSGVLELLVFVSLLIFYPIYSVLEKFFRLIEGFIWIITANILRILLVILSLKYFGIDSLFLAHSIISRILFYILIIILYYNVFTKQQIIKGWRNG</sequence>
<keyword evidence="3" id="KW-0645">Protease</keyword>
<dbReference type="AlphaFoldDB" id="E4SK49"/>
<gene>
    <name evidence="9" type="ordered locus">LA2_00980</name>
</gene>
<evidence type="ECO:0000256" key="2">
    <source>
        <dbReference type="ARBA" id="ARBA00022475"/>
    </source>
</evidence>
<feature type="transmembrane region" description="Helical" evidence="8">
    <location>
        <begin position="29"/>
        <end position="48"/>
    </location>
</feature>
<dbReference type="GO" id="GO:0005886">
    <property type="term" value="C:plasma membrane"/>
    <property type="evidence" value="ECO:0007669"/>
    <property type="project" value="UniProtKB-SubCell"/>
</dbReference>
<dbReference type="GO" id="GO:0008233">
    <property type="term" value="F:peptidase activity"/>
    <property type="evidence" value="ECO:0007669"/>
    <property type="project" value="UniProtKB-KW"/>
</dbReference>
<evidence type="ECO:0000256" key="8">
    <source>
        <dbReference type="SAM" id="Phobius"/>
    </source>
</evidence>
<dbReference type="PATRIC" id="fig|695560.3.peg.193"/>
<dbReference type="Proteomes" id="UP000007033">
    <property type="component" value="Chromosome"/>
</dbReference>
<evidence type="ECO:0000313" key="9">
    <source>
        <dbReference type="EMBL" id="ADQ58193.1"/>
    </source>
</evidence>